<accession>H5XVJ6</accession>
<dbReference type="EMBL" id="CM001441">
    <property type="protein sequence ID" value="EHQ90079.1"/>
    <property type="molecule type" value="Genomic_DNA"/>
</dbReference>
<keyword evidence="1" id="KW-1133">Transmembrane helix</keyword>
<sequence>MYDLEPKFWQELFLMINDLEPKFWQGLFLMIIILLLLLVSFNAVMSKLLKVKKKKFFSYNYVNEKHSKIEWKIRMTFVAALLIGNFVNMTRDPLDWIWFFKPWFLIIGFVVATEVTRAIMEYKYAENHNDYKLTISQLAFFVIIFFALYWTNFLVMG</sequence>
<feature type="transmembrane region" description="Helical" evidence="1">
    <location>
        <begin position="23"/>
        <end position="45"/>
    </location>
</feature>
<name>H5XVJ6_9FIRM</name>
<evidence type="ECO:0008006" key="4">
    <source>
        <dbReference type="Google" id="ProtNLM"/>
    </source>
</evidence>
<dbReference type="eggNOG" id="ENOG5032UAB">
    <property type="taxonomic scope" value="Bacteria"/>
</dbReference>
<keyword evidence="1" id="KW-0472">Membrane</keyword>
<evidence type="ECO:0000313" key="3">
    <source>
        <dbReference type="Proteomes" id="UP000005104"/>
    </source>
</evidence>
<keyword evidence="3" id="KW-1185">Reference proteome</keyword>
<dbReference type="InterPro" id="IPR025441">
    <property type="entry name" value="DUF4181"/>
</dbReference>
<proteinExistence type="predicted"/>
<dbReference type="Pfam" id="PF13789">
    <property type="entry name" value="DUF4181"/>
    <property type="match status" value="1"/>
</dbReference>
<dbReference type="HOGENOM" id="CLU_148489_0_0_9"/>
<gene>
    <name evidence="2" type="ORF">DesyoDRAFT_3035</name>
</gene>
<evidence type="ECO:0000313" key="2">
    <source>
        <dbReference type="EMBL" id="EHQ90079.1"/>
    </source>
</evidence>
<reference evidence="2 3" key="1">
    <citation type="submission" date="2011-11" db="EMBL/GenBank/DDBJ databases">
        <title>The Noncontiguous Finished genome of Desulfosporosinus youngiae DSM 17734.</title>
        <authorList>
            <consortium name="US DOE Joint Genome Institute (JGI-PGF)"/>
            <person name="Lucas S."/>
            <person name="Han J."/>
            <person name="Lapidus A."/>
            <person name="Cheng J.-F."/>
            <person name="Goodwin L."/>
            <person name="Pitluck S."/>
            <person name="Peters L."/>
            <person name="Ovchinnikova G."/>
            <person name="Lu M."/>
            <person name="Land M.L."/>
            <person name="Hauser L."/>
            <person name="Pester M."/>
            <person name="Spring S."/>
            <person name="Ollivier B."/>
            <person name="Rattei T."/>
            <person name="Klenk H.-P."/>
            <person name="Wagner M."/>
            <person name="Loy A."/>
            <person name="Woyke T.J."/>
        </authorList>
    </citation>
    <scope>NUCLEOTIDE SEQUENCE [LARGE SCALE GENOMIC DNA]</scope>
    <source>
        <strain evidence="2 3">DSM 17734</strain>
    </source>
</reference>
<dbReference type="Proteomes" id="UP000005104">
    <property type="component" value="Chromosome"/>
</dbReference>
<keyword evidence="1" id="KW-0812">Transmembrane</keyword>
<protein>
    <recommendedName>
        <fullName evidence="4">DUF4181 domain-containing protein</fullName>
    </recommendedName>
</protein>
<feature type="transmembrane region" description="Helical" evidence="1">
    <location>
        <begin position="96"/>
        <end position="119"/>
    </location>
</feature>
<feature type="transmembrane region" description="Helical" evidence="1">
    <location>
        <begin position="131"/>
        <end position="151"/>
    </location>
</feature>
<evidence type="ECO:0000256" key="1">
    <source>
        <dbReference type="SAM" id="Phobius"/>
    </source>
</evidence>
<dbReference type="RefSeq" id="WP_007784307.1">
    <property type="nucleotide sequence ID" value="NZ_CM001441.1"/>
</dbReference>
<organism evidence="2 3">
    <name type="scientific">Desulfosporosinus youngiae DSM 17734</name>
    <dbReference type="NCBI Taxonomy" id="768710"/>
    <lineage>
        <taxon>Bacteria</taxon>
        <taxon>Bacillati</taxon>
        <taxon>Bacillota</taxon>
        <taxon>Clostridia</taxon>
        <taxon>Eubacteriales</taxon>
        <taxon>Desulfitobacteriaceae</taxon>
        <taxon>Desulfosporosinus</taxon>
    </lineage>
</organism>
<dbReference type="AlphaFoldDB" id="H5XVJ6"/>